<organism evidence="2 3">
    <name type="scientific">Candidatus Rhodoblastus alkanivorans</name>
    <dbReference type="NCBI Taxonomy" id="2954117"/>
    <lineage>
        <taxon>Bacteria</taxon>
        <taxon>Pseudomonadati</taxon>
        <taxon>Pseudomonadota</taxon>
        <taxon>Alphaproteobacteria</taxon>
        <taxon>Hyphomicrobiales</taxon>
        <taxon>Rhodoblastaceae</taxon>
        <taxon>Rhodoblastus</taxon>
    </lineage>
</organism>
<dbReference type="Proteomes" id="UP001139104">
    <property type="component" value="Unassembled WGS sequence"/>
</dbReference>
<keyword evidence="3" id="KW-1185">Reference proteome</keyword>
<evidence type="ECO:0000256" key="1">
    <source>
        <dbReference type="SAM" id="SignalP"/>
    </source>
</evidence>
<feature type="signal peptide" evidence="1">
    <location>
        <begin position="1"/>
        <end position="22"/>
    </location>
</feature>
<evidence type="ECO:0000313" key="3">
    <source>
        <dbReference type="Proteomes" id="UP001139104"/>
    </source>
</evidence>
<accession>A0ABS9Z9E2</accession>
<protein>
    <submittedName>
        <fullName evidence="2">Uncharacterized protein</fullName>
    </submittedName>
</protein>
<proteinExistence type="predicted"/>
<reference evidence="2" key="1">
    <citation type="journal article" date="2022" name="ISME J.">
        <title>Identification of active gaseous-alkane degraders at natural gas seeps.</title>
        <authorList>
            <person name="Farhan Ul Haque M."/>
            <person name="Hernandez M."/>
            <person name="Crombie A.T."/>
            <person name="Murrell J.C."/>
        </authorList>
    </citation>
    <scope>NUCLEOTIDE SEQUENCE</scope>
    <source>
        <strain evidence="2">PC2</strain>
    </source>
</reference>
<gene>
    <name evidence="2" type="ORF">K2U94_13790</name>
</gene>
<comment type="caution">
    <text evidence="2">The sequence shown here is derived from an EMBL/GenBank/DDBJ whole genome shotgun (WGS) entry which is preliminary data.</text>
</comment>
<sequence length="289" mass="30942">MGSWKYHIKIALLAAMATLAAAFGSWFLATGGQTPAPAEPPLAAKPVLTTPVVVDAKSVPSPPAEAPVDFQKRAALEYKLKKAPEFAPFLTKLRVLYPSDYDSAVKLALAQGVETRDDAPDMFVGLAVQTLRRNRGLMGAKAGAAALDKLFDVHEKVLKQLAATDPALCVDFLNGAPADRFAAFSGAHRALMAEEALAGLQAIDDGAHKRIDREAPTSADFDELEKLMVSKGVDKAGVTLLLDGKTPNHPMTDALQCQNGLIYLDAMKALPDQERLRLYALALEVMAHE</sequence>
<feature type="chain" id="PRO_5046820092" evidence="1">
    <location>
        <begin position="23"/>
        <end position="289"/>
    </location>
</feature>
<evidence type="ECO:0000313" key="2">
    <source>
        <dbReference type="EMBL" id="MCI4683822.1"/>
    </source>
</evidence>
<keyword evidence="1" id="KW-0732">Signal</keyword>
<dbReference type="RefSeq" id="WP_243067751.1">
    <property type="nucleotide sequence ID" value="NZ_JAIVFK010000006.1"/>
</dbReference>
<dbReference type="EMBL" id="JAIVFP010000001">
    <property type="protein sequence ID" value="MCI4683822.1"/>
    <property type="molecule type" value="Genomic_DNA"/>
</dbReference>
<name>A0ABS9Z9E2_9HYPH</name>